<proteinExistence type="predicted"/>
<keyword evidence="3" id="KW-0547">Nucleotide-binding</keyword>
<evidence type="ECO:0000256" key="2">
    <source>
        <dbReference type="ARBA" id="ARBA00022679"/>
    </source>
</evidence>
<feature type="region of interest" description="Disordered" evidence="8">
    <location>
        <begin position="423"/>
        <end position="453"/>
    </location>
</feature>
<feature type="region of interest" description="Disordered" evidence="8">
    <location>
        <begin position="161"/>
        <end position="276"/>
    </location>
</feature>
<protein>
    <recommendedName>
        <fullName evidence="11">Protein kinase domain-containing protein</fullName>
    </recommendedName>
</protein>
<name>A0A182WHT4_9DIPT</name>
<feature type="compositionally biased region" description="Low complexity" evidence="8">
    <location>
        <begin position="204"/>
        <end position="236"/>
    </location>
</feature>
<evidence type="ECO:0000256" key="8">
    <source>
        <dbReference type="SAM" id="MobiDB-lite"/>
    </source>
</evidence>
<keyword evidence="5" id="KW-0067">ATP-binding</keyword>
<evidence type="ECO:0000256" key="3">
    <source>
        <dbReference type="ARBA" id="ARBA00022741"/>
    </source>
</evidence>
<evidence type="ECO:0000256" key="4">
    <source>
        <dbReference type="ARBA" id="ARBA00022777"/>
    </source>
</evidence>
<comment type="catalytic activity">
    <reaction evidence="6">
        <text>L-threonyl-[protein] + ATP = O-phospho-L-threonyl-[protein] + ADP + H(+)</text>
        <dbReference type="Rhea" id="RHEA:46608"/>
        <dbReference type="Rhea" id="RHEA-COMP:11060"/>
        <dbReference type="Rhea" id="RHEA-COMP:11605"/>
        <dbReference type="ChEBI" id="CHEBI:15378"/>
        <dbReference type="ChEBI" id="CHEBI:30013"/>
        <dbReference type="ChEBI" id="CHEBI:30616"/>
        <dbReference type="ChEBI" id="CHEBI:61977"/>
        <dbReference type="ChEBI" id="CHEBI:456216"/>
        <dbReference type="EC" id="2.7.11.1"/>
    </reaction>
</comment>
<evidence type="ECO:0000256" key="5">
    <source>
        <dbReference type="ARBA" id="ARBA00022840"/>
    </source>
</evidence>
<dbReference type="Gene3D" id="1.10.510.10">
    <property type="entry name" value="Transferase(Phosphotransferase) domain 1"/>
    <property type="match status" value="1"/>
</dbReference>
<dbReference type="AlphaFoldDB" id="A0A182WHT4"/>
<organism evidence="9 10">
    <name type="scientific">Anopheles minimus</name>
    <dbReference type="NCBI Taxonomy" id="112268"/>
    <lineage>
        <taxon>Eukaryota</taxon>
        <taxon>Metazoa</taxon>
        <taxon>Ecdysozoa</taxon>
        <taxon>Arthropoda</taxon>
        <taxon>Hexapoda</taxon>
        <taxon>Insecta</taxon>
        <taxon>Pterygota</taxon>
        <taxon>Neoptera</taxon>
        <taxon>Endopterygota</taxon>
        <taxon>Diptera</taxon>
        <taxon>Nematocera</taxon>
        <taxon>Culicoidea</taxon>
        <taxon>Culicidae</taxon>
        <taxon>Anophelinae</taxon>
        <taxon>Anopheles</taxon>
    </lineage>
</organism>
<dbReference type="GO" id="GO:0004674">
    <property type="term" value="F:protein serine/threonine kinase activity"/>
    <property type="evidence" value="ECO:0007669"/>
    <property type="project" value="UniProtKB-KW"/>
</dbReference>
<dbReference type="PANTHER" id="PTHR24350">
    <property type="entry name" value="SERINE/THREONINE-PROTEIN KINASE IAL-RELATED"/>
    <property type="match status" value="1"/>
</dbReference>
<dbReference type="InterPro" id="IPR030616">
    <property type="entry name" value="Aur-like"/>
</dbReference>
<evidence type="ECO:0000313" key="9">
    <source>
        <dbReference type="EnsemblMetazoa" id="AMIN009938-PA"/>
    </source>
</evidence>
<evidence type="ECO:0000313" key="10">
    <source>
        <dbReference type="Proteomes" id="UP000075920"/>
    </source>
</evidence>
<dbReference type="InterPro" id="IPR011009">
    <property type="entry name" value="Kinase-like_dom_sf"/>
</dbReference>
<dbReference type="Proteomes" id="UP000075920">
    <property type="component" value="Unassembled WGS sequence"/>
</dbReference>
<keyword evidence="2" id="KW-0808">Transferase</keyword>
<sequence length="648" mass="72001">MDIITNKIRRGSFDLNSSIWLGVSESAKNLVRSLLTVNPKHRITMQELQSHEWLCEGTKRRGQHSSLSAYSRGLPSQTKLSFDKLQVNVRNTYDAFKLAEQSGFRLHNEGANRRRSAGVGSLTQATVPAHRERRTTSNSGTNNGELLEKSNSITTVVPNHQNALSSSSSNSISINSSSSKTKRIHQQNDKKKDAGNLPVSSTKSIESQYSSSMEESTSSGIGRSKSSKSSLSHSGSPLRDTRQMSNSSVVIVIDEDEDERDVQSSESLPDRSSAVTNETAAMAIAVEGISLGTDSPAKQQDGGKSAKENVEEQTDEIVIDVEEEETSKDVEMNKVVTEVIPSIRNSSEAEKNNNDVVDGLVSTTKQQQQHHQIEPEVTGSVARVTKEVRQIMNEEEFSDTTKELLGATIDVEPVLGCIQAMKENRPPRKDRKKEQQTAPAPVHVAGSSTNSKVDVSAPHRTIVTIKKEKLDKEQTDHRADGGTSLPLRTYGLANLCSLKLMDQEFVGYRDTDCTLLPRSISVHSDNDDIVYLGYNEVDEPYFGFGEEECERFYGCTVHDLRMRSQLSKVVNPNTVEHFAYGGLYAIVKQEPRRITKRRAEITFDVCEPRPKRFRQIVRKNYSLTGGVRRNTFFFGHSDGCIVIKREVC</sequence>
<dbReference type="GO" id="GO:0005524">
    <property type="term" value="F:ATP binding"/>
    <property type="evidence" value="ECO:0007669"/>
    <property type="project" value="UniProtKB-KW"/>
</dbReference>
<feature type="region of interest" description="Disordered" evidence="8">
    <location>
        <begin position="107"/>
        <end position="147"/>
    </location>
</feature>
<dbReference type="SUPFAM" id="SSF56112">
    <property type="entry name" value="Protein kinase-like (PK-like)"/>
    <property type="match status" value="1"/>
</dbReference>
<keyword evidence="1" id="KW-0723">Serine/threonine-protein kinase</keyword>
<keyword evidence="10" id="KW-1185">Reference proteome</keyword>
<evidence type="ECO:0000256" key="7">
    <source>
        <dbReference type="ARBA" id="ARBA00048679"/>
    </source>
</evidence>
<evidence type="ECO:0000256" key="6">
    <source>
        <dbReference type="ARBA" id="ARBA00047899"/>
    </source>
</evidence>
<feature type="compositionally biased region" description="Polar residues" evidence="8">
    <location>
        <begin position="136"/>
        <end position="147"/>
    </location>
</feature>
<reference evidence="9" key="2">
    <citation type="submission" date="2020-05" db="UniProtKB">
        <authorList>
            <consortium name="EnsemblMetazoa"/>
        </authorList>
    </citation>
    <scope>IDENTIFICATION</scope>
    <source>
        <strain evidence="9">MINIMUS1</strain>
    </source>
</reference>
<feature type="compositionally biased region" description="Low complexity" evidence="8">
    <location>
        <begin position="165"/>
        <end position="179"/>
    </location>
</feature>
<feature type="compositionally biased region" description="Basic and acidic residues" evidence="8">
    <location>
        <begin position="423"/>
        <end position="435"/>
    </location>
</feature>
<dbReference type="STRING" id="112268.A0A182WHT4"/>
<feature type="region of interest" description="Disordered" evidence="8">
    <location>
        <begin position="291"/>
        <end position="314"/>
    </location>
</feature>
<comment type="catalytic activity">
    <reaction evidence="7">
        <text>L-seryl-[protein] + ATP = O-phospho-L-seryl-[protein] + ADP + H(+)</text>
        <dbReference type="Rhea" id="RHEA:17989"/>
        <dbReference type="Rhea" id="RHEA-COMP:9863"/>
        <dbReference type="Rhea" id="RHEA-COMP:11604"/>
        <dbReference type="ChEBI" id="CHEBI:15378"/>
        <dbReference type="ChEBI" id="CHEBI:29999"/>
        <dbReference type="ChEBI" id="CHEBI:30616"/>
        <dbReference type="ChEBI" id="CHEBI:83421"/>
        <dbReference type="ChEBI" id="CHEBI:456216"/>
        <dbReference type="EC" id="2.7.11.1"/>
    </reaction>
</comment>
<accession>A0A182WHT4</accession>
<keyword evidence="4" id="KW-0418">Kinase</keyword>
<dbReference type="VEuPathDB" id="VectorBase:AMIN009938"/>
<dbReference type="EnsemblMetazoa" id="AMIN009938-RA">
    <property type="protein sequence ID" value="AMIN009938-PA"/>
    <property type="gene ID" value="AMIN009938"/>
</dbReference>
<evidence type="ECO:0008006" key="11">
    <source>
        <dbReference type="Google" id="ProtNLM"/>
    </source>
</evidence>
<reference evidence="10" key="1">
    <citation type="submission" date="2013-03" db="EMBL/GenBank/DDBJ databases">
        <title>The Genome Sequence of Anopheles minimus MINIMUS1.</title>
        <authorList>
            <consortium name="The Broad Institute Genomics Platform"/>
            <person name="Neafsey D.E."/>
            <person name="Walton C."/>
            <person name="Walker B."/>
            <person name="Young S.K."/>
            <person name="Zeng Q."/>
            <person name="Gargeya S."/>
            <person name="Fitzgerald M."/>
            <person name="Haas B."/>
            <person name="Abouelleil A."/>
            <person name="Allen A.W."/>
            <person name="Alvarado L."/>
            <person name="Arachchi H.M."/>
            <person name="Berlin A.M."/>
            <person name="Chapman S.B."/>
            <person name="Gainer-Dewar J."/>
            <person name="Goldberg J."/>
            <person name="Griggs A."/>
            <person name="Gujja S."/>
            <person name="Hansen M."/>
            <person name="Howarth C."/>
            <person name="Imamovic A."/>
            <person name="Ireland A."/>
            <person name="Larimer J."/>
            <person name="McCowan C."/>
            <person name="Murphy C."/>
            <person name="Pearson M."/>
            <person name="Poon T.W."/>
            <person name="Priest M."/>
            <person name="Roberts A."/>
            <person name="Saif S."/>
            <person name="Shea T."/>
            <person name="Sisk P."/>
            <person name="Sykes S."/>
            <person name="Wortman J."/>
            <person name="Nusbaum C."/>
            <person name="Birren B."/>
        </authorList>
    </citation>
    <scope>NUCLEOTIDE SEQUENCE [LARGE SCALE GENOMIC DNA]</scope>
    <source>
        <strain evidence="10">MINIMUS1</strain>
    </source>
</reference>
<evidence type="ECO:0000256" key="1">
    <source>
        <dbReference type="ARBA" id="ARBA00022527"/>
    </source>
</evidence>